<reference evidence="1 2" key="1">
    <citation type="submission" date="2017-10" db="EMBL/GenBank/DDBJ databases">
        <title>Extensive intraspecific genome diversity in a model arbuscular mycorrhizal fungus.</title>
        <authorList>
            <person name="Chen E.C.H."/>
            <person name="Morin E."/>
            <person name="Baudet D."/>
            <person name="Noel J."/>
            <person name="Ndikumana S."/>
            <person name="Charron P."/>
            <person name="St-Onge C."/>
            <person name="Giorgi J."/>
            <person name="Grigoriev I.V."/>
            <person name="Roux C."/>
            <person name="Martin F.M."/>
            <person name="Corradi N."/>
        </authorList>
    </citation>
    <scope>NUCLEOTIDE SEQUENCE [LARGE SCALE GENOMIC DNA]</scope>
    <source>
        <strain evidence="1 2">A1</strain>
    </source>
</reference>
<evidence type="ECO:0008006" key="3">
    <source>
        <dbReference type="Google" id="ProtNLM"/>
    </source>
</evidence>
<proteinExistence type="predicted"/>
<accession>A0A2N0RVB4</accession>
<evidence type="ECO:0000313" key="2">
    <source>
        <dbReference type="Proteomes" id="UP000232688"/>
    </source>
</evidence>
<dbReference type="VEuPathDB" id="FungiDB:RhiirA1_418349"/>
<name>A0A2N0RVB4_9GLOM</name>
<sequence length="68" mass="7693">MKIGRVTNTTYSVYDNRNSNNFFNFGGDLYISEQNLYVGFNSAHYENIFGGGQSPSIEVIEVFSVIKK</sequence>
<dbReference type="AlphaFoldDB" id="A0A2N0RVB4"/>
<protein>
    <recommendedName>
        <fullName evidence="3">TLDc domain-containing protein</fullName>
    </recommendedName>
</protein>
<gene>
    <name evidence="1" type="ORF">RhiirA1_418349</name>
</gene>
<comment type="caution">
    <text evidence="1">The sequence shown here is derived from an EMBL/GenBank/DDBJ whole genome shotgun (WGS) entry which is preliminary data.</text>
</comment>
<dbReference type="EMBL" id="LLXH01000406">
    <property type="protein sequence ID" value="PKC67222.1"/>
    <property type="molecule type" value="Genomic_DNA"/>
</dbReference>
<evidence type="ECO:0000313" key="1">
    <source>
        <dbReference type="EMBL" id="PKC67222.1"/>
    </source>
</evidence>
<reference evidence="1 2" key="2">
    <citation type="submission" date="2017-10" db="EMBL/GenBank/DDBJ databases">
        <title>Genome analyses suggest a sexual origin of heterokaryosis in a supposedly ancient asexual fungus.</title>
        <authorList>
            <person name="Corradi N."/>
            <person name="Sedzielewska K."/>
            <person name="Noel J."/>
            <person name="Charron P."/>
            <person name="Farinelli L."/>
            <person name="Marton T."/>
            <person name="Kruger M."/>
            <person name="Pelin A."/>
            <person name="Brachmann A."/>
            <person name="Corradi N."/>
        </authorList>
    </citation>
    <scope>NUCLEOTIDE SEQUENCE [LARGE SCALE GENOMIC DNA]</scope>
    <source>
        <strain evidence="1 2">A1</strain>
    </source>
</reference>
<organism evidence="1 2">
    <name type="scientific">Rhizophagus irregularis</name>
    <dbReference type="NCBI Taxonomy" id="588596"/>
    <lineage>
        <taxon>Eukaryota</taxon>
        <taxon>Fungi</taxon>
        <taxon>Fungi incertae sedis</taxon>
        <taxon>Mucoromycota</taxon>
        <taxon>Glomeromycotina</taxon>
        <taxon>Glomeromycetes</taxon>
        <taxon>Glomerales</taxon>
        <taxon>Glomeraceae</taxon>
        <taxon>Rhizophagus</taxon>
    </lineage>
</organism>
<dbReference type="Proteomes" id="UP000232688">
    <property type="component" value="Unassembled WGS sequence"/>
</dbReference>